<dbReference type="EMBL" id="FN555004">
    <property type="protein sequence ID" value="CBG40198.1"/>
    <property type="molecule type" value="Genomic_DNA"/>
</dbReference>
<dbReference type="Proteomes" id="UP000001522">
    <property type="component" value="Chromosome"/>
</dbReference>
<dbReference type="HOGENOM" id="CLU_046111_1_0_7"/>
<keyword evidence="4" id="KW-1185">Reference proteome</keyword>
<sequence>MLRFFFVFFFCIFCANAQQNSLQAQQKSQGNAKNPKSIKNNTILQDYDPSLPLSPSKIIYIKNITPEKNLKKMIYVGQSISITYNLLPLSNASLAKTEFTTPINPQRIKLTNPDVTWDLQPDKSYQATFTYKIKSKNASLPQIKATAISDDGKYQDSALTPKIALNIYDLKSNPKYSGVVADDLKILRTKTKNYDDMDYIMVLELEGKNANLEDFVLPDSRIKKQEAKKLEDGHGIYYCIFPKNISSLSFDFFSLTTNHFKTLTIPVILSHDNVAAQDDLKPKNIFLLYFTLLLILGILVCVLLYIFLWRSKWLLLLAVLLLCYLLWHIFYRNDIILQPNDVVKILPTQNSTTLFVPTSPMEAEIIGSHENFYKIITKDGHIGWIKKKKK</sequence>
<protein>
    <submittedName>
        <fullName evidence="3">Putative inner membrane protein</fullName>
    </submittedName>
</protein>
<accession>D3UI75</accession>
<evidence type="ECO:0000313" key="3">
    <source>
        <dbReference type="EMBL" id="CBG40198.1"/>
    </source>
</evidence>
<keyword evidence="1" id="KW-0812">Transmembrane</keyword>
<organism evidence="3 4">
    <name type="scientific">Helicobacter mustelae (strain ATCC 43772 / CCUG 25715 / CIP 103759 / LMG 18044 / NCTC 12198 / R85-136P)</name>
    <name type="common">Campylobacter mustelae</name>
    <dbReference type="NCBI Taxonomy" id="679897"/>
    <lineage>
        <taxon>Bacteria</taxon>
        <taxon>Pseudomonadati</taxon>
        <taxon>Campylobacterota</taxon>
        <taxon>Epsilonproteobacteria</taxon>
        <taxon>Campylobacterales</taxon>
        <taxon>Helicobacteraceae</taxon>
        <taxon>Helicobacter</taxon>
    </lineage>
</organism>
<dbReference type="STRING" id="679897.HMU09410"/>
<feature type="signal peptide" evidence="2">
    <location>
        <begin position="1"/>
        <end position="17"/>
    </location>
</feature>
<feature type="transmembrane region" description="Helical" evidence="1">
    <location>
        <begin position="286"/>
        <end position="306"/>
    </location>
</feature>
<keyword evidence="1" id="KW-1133">Transmembrane helix</keyword>
<gene>
    <name evidence="3" type="ordered locus">HMU09410</name>
</gene>
<evidence type="ECO:0000256" key="2">
    <source>
        <dbReference type="SAM" id="SignalP"/>
    </source>
</evidence>
<dbReference type="RefSeq" id="WP_013023271.1">
    <property type="nucleotide sequence ID" value="NC_013949.1"/>
</dbReference>
<proteinExistence type="predicted"/>
<name>D3UI75_HELM1</name>
<evidence type="ECO:0000256" key="1">
    <source>
        <dbReference type="SAM" id="Phobius"/>
    </source>
</evidence>
<keyword evidence="2" id="KW-0732">Signal</keyword>
<keyword evidence="1" id="KW-0472">Membrane</keyword>
<dbReference type="eggNOG" id="ENOG5030HQY">
    <property type="taxonomic scope" value="Bacteria"/>
</dbReference>
<feature type="transmembrane region" description="Helical" evidence="1">
    <location>
        <begin position="313"/>
        <end position="331"/>
    </location>
</feature>
<feature type="chain" id="PRO_5003051744" evidence="2">
    <location>
        <begin position="18"/>
        <end position="390"/>
    </location>
</feature>
<dbReference type="AlphaFoldDB" id="D3UI75"/>
<evidence type="ECO:0000313" key="4">
    <source>
        <dbReference type="Proteomes" id="UP000001522"/>
    </source>
</evidence>
<dbReference type="KEGG" id="hms:HMU09410"/>
<reference evidence="3 4" key="1">
    <citation type="journal article" date="2010" name="BMC Genomics">
        <title>Comparative genomics and proteomics of Helicobacter mustelae, an ulcerogenic and carcinogenic gastric pathogen.</title>
        <authorList>
            <person name="O'Toole P.W."/>
            <person name="Snelling W.J."/>
            <person name="Canchaya C."/>
            <person name="Forde B.M."/>
            <person name="Hardie K.R."/>
            <person name="Josenhans C."/>
            <person name="Graham R.L.J."/>
            <person name="McMullan G."/>
            <person name="Parkhill J."/>
            <person name="Belda E."/>
            <person name="Bentley S.D."/>
        </authorList>
    </citation>
    <scope>NUCLEOTIDE SEQUENCE [LARGE SCALE GENOMIC DNA]</scope>
    <source>
        <strain evidence="4">ATCC 43772 / LMG 18044 / NCTC 12198 / 12198</strain>
    </source>
</reference>